<keyword evidence="8 12" id="KW-0067">ATP-binding</keyword>
<dbReference type="CDD" id="cd01672">
    <property type="entry name" value="TMPK"/>
    <property type="match status" value="1"/>
</dbReference>
<evidence type="ECO:0000256" key="2">
    <source>
        <dbReference type="ARBA" id="ARBA00012980"/>
    </source>
</evidence>
<feature type="domain" description="Thymidylate kinase-like" evidence="13">
    <location>
        <begin position="9"/>
        <end position="200"/>
    </location>
</feature>
<evidence type="ECO:0000256" key="12">
    <source>
        <dbReference type="HAMAP-Rule" id="MF_00165"/>
    </source>
</evidence>
<dbReference type="EMBL" id="CBXV010000005">
    <property type="protein sequence ID" value="CDM65535.1"/>
    <property type="molecule type" value="Genomic_DNA"/>
</dbReference>
<keyword evidence="4 12" id="KW-0808">Transferase</keyword>
<dbReference type="PANTHER" id="PTHR10344">
    <property type="entry name" value="THYMIDYLATE KINASE"/>
    <property type="match status" value="1"/>
</dbReference>
<keyword evidence="6 12" id="KW-0547">Nucleotide-binding</keyword>
<evidence type="ECO:0000256" key="8">
    <source>
        <dbReference type="ARBA" id="ARBA00022840"/>
    </source>
</evidence>
<dbReference type="AlphaFoldDB" id="A0A0B6WZD3"/>
<reference evidence="14 15" key="2">
    <citation type="submission" date="2015-01" db="EMBL/GenBank/DDBJ databases">
        <title>Complete genome sequence of Pyrinomonas methylaliphatogenes type strain K22T.</title>
        <authorList>
            <person name="Lee K.C.Y."/>
            <person name="Power J.F."/>
            <person name="Dunfield P.F."/>
            <person name="Morgan X.C."/>
            <person name="Huttenhower C."/>
            <person name="Stott M.B."/>
        </authorList>
    </citation>
    <scope>NUCLEOTIDE SEQUENCE [LARGE SCALE GENOMIC DNA]</scope>
    <source>
        <strain evidence="14 15">K22</strain>
    </source>
</reference>
<dbReference type="GO" id="GO:0006233">
    <property type="term" value="P:dTDP biosynthetic process"/>
    <property type="evidence" value="ECO:0007669"/>
    <property type="project" value="InterPro"/>
</dbReference>
<keyword evidence="7 12" id="KW-0418">Kinase</keyword>
<feature type="binding site" evidence="12">
    <location>
        <begin position="11"/>
        <end position="18"/>
    </location>
    <ligand>
        <name>ATP</name>
        <dbReference type="ChEBI" id="CHEBI:30616"/>
    </ligand>
</feature>
<name>A0A0B6WZD3_9BACT</name>
<keyword evidence="5 12" id="KW-0545">Nucleotide biosynthesis</keyword>
<evidence type="ECO:0000256" key="4">
    <source>
        <dbReference type="ARBA" id="ARBA00022679"/>
    </source>
</evidence>
<evidence type="ECO:0000256" key="1">
    <source>
        <dbReference type="ARBA" id="ARBA00009776"/>
    </source>
</evidence>
<dbReference type="GO" id="GO:0006227">
    <property type="term" value="P:dUDP biosynthetic process"/>
    <property type="evidence" value="ECO:0007669"/>
    <property type="project" value="TreeGrafter"/>
</dbReference>
<dbReference type="FunFam" id="3.40.50.300:FF:000225">
    <property type="entry name" value="Thymidylate kinase"/>
    <property type="match status" value="1"/>
</dbReference>
<evidence type="ECO:0000313" key="15">
    <source>
        <dbReference type="Proteomes" id="UP000031518"/>
    </source>
</evidence>
<comment type="similarity">
    <text evidence="1 12">Belongs to the thymidylate kinase family.</text>
</comment>
<dbReference type="Gene3D" id="3.40.50.300">
    <property type="entry name" value="P-loop containing nucleotide triphosphate hydrolases"/>
    <property type="match status" value="1"/>
</dbReference>
<evidence type="ECO:0000256" key="10">
    <source>
        <dbReference type="ARBA" id="ARBA00048743"/>
    </source>
</evidence>
<dbReference type="GO" id="GO:0004798">
    <property type="term" value="F:dTMP kinase activity"/>
    <property type="evidence" value="ECO:0007669"/>
    <property type="project" value="UniProtKB-UniRule"/>
</dbReference>
<evidence type="ECO:0000256" key="7">
    <source>
        <dbReference type="ARBA" id="ARBA00022777"/>
    </source>
</evidence>
<dbReference type="OrthoDB" id="9774907at2"/>
<evidence type="ECO:0000259" key="13">
    <source>
        <dbReference type="Pfam" id="PF02223"/>
    </source>
</evidence>
<dbReference type="SUPFAM" id="SSF52540">
    <property type="entry name" value="P-loop containing nucleoside triphosphate hydrolases"/>
    <property type="match status" value="1"/>
</dbReference>
<dbReference type="EC" id="2.7.4.9" evidence="2 12"/>
<evidence type="ECO:0000313" key="14">
    <source>
        <dbReference type="EMBL" id="CDM65535.1"/>
    </source>
</evidence>
<evidence type="ECO:0000256" key="11">
    <source>
        <dbReference type="ARBA" id="ARBA00057735"/>
    </source>
</evidence>
<dbReference type="STRING" id="454194.PYK22_01538"/>
<dbReference type="RefSeq" id="WP_041975885.1">
    <property type="nucleotide sequence ID" value="NZ_CBXV010000005.1"/>
</dbReference>
<dbReference type="PANTHER" id="PTHR10344:SF4">
    <property type="entry name" value="UMP-CMP KINASE 2, MITOCHONDRIAL"/>
    <property type="match status" value="1"/>
</dbReference>
<dbReference type="Pfam" id="PF02223">
    <property type="entry name" value="Thymidylate_kin"/>
    <property type="match status" value="1"/>
</dbReference>
<comment type="catalytic activity">
    <reaction evidence="10 12">
        <text>dTMP + ATP = dTDP + ADP</text>
        <dbReference type="Rhea" id="RHEA:13517"/>
        <dbReference type="ChEBI" id="CHEBI:30616"/>
        <dbReference type="ChEBI" id="CHEBI:58369"/>
        <dbReference type="ChEBI" id="CHEBI:63528"/>
        <dbReference type="ChEBI" id="CHEBI:456216"/>
        <dbReference type="EC" id="2.7.4.9"/>
    </reaction>
</comment>
<evidence type="ECO:0000256" key="5">
    <source>
        <dbReference type="ARBA" id="ARBA00022727"/>
    </source>
</evidence>
<organism evidence="14 15">
    <name type="scientific">Pyrinomonas methylaliphatogenes</name>
    <dbReference type="NCBI Taxonomy" id="454194"/>
    <lineage>
        <taxon>Bacteria</taxon>
        <taxon>Pseudomonadati</taxon>
        <taxon>Acidobacteriota</taxon>
        <taxon>Blastocatellia</taxon>
        <taxon>Blastocatellales</taxon>
        <taxon>Pyrinomonadaceae</taxon>
        <taxon>Pyrinomonas</taxon>
    </lineage>
</organism>
<dbReference type="HAMAP" id="MF_00165">
    <property type="entry name" value="Thymidylate_kinase"/>
    <property type="match status" value="1"/>
</dbReference>
<evidence type="ECO:0000256" key="3">
    <source>
        <dbReference type="ARBA" id="ARBA00017144"/>
    </source>
</evidence>
<proteinExistence type="inferred from homology"/>
<comment type="function">
    <text evidence="11 12">Phosphorylation of dTMP to form dTDP in both de novo and salvage pathways of dTTP synthesis.</text>
</comment>
<dbReference type="Proteomes" id="UP000031518">
    <property type="component" value="Unassembled WGS sequence"/>
</dbReference>
<dbReference type="GO" id="GO:0005524">
    <property type="term" value="F:ATP binding"/>
    <property type="evidence" value="ECO:0007669"/>
    <property type="project" value="UniProtKB-UniRule"/>
</dbReference>
<dbReference type="GO" id="GO:0005829">
    <property type="term" value="C:cytosol"/>
    <property type="evidence" value="ECO:0007669"/>
    <property type="project" value="TreeGrafter"/>
</dbReference>
<accession>A0A0B6WZD3</accession>
<sequence>MHRGVFITFEGIDGSGKSTHLRLLASELRLRGYNLVTTREPGGTPLGARLRDLLLRGEEQVDPLAELLLYAADRAQHVRTLVRPALETGHIVLSDRYADATVAYQGAGRGFPSDLIADIVRIGTDGLMPDLTLVFDVSVAVAHARMRKRNGIEKEEDRFEREEVEFHTRVRDAYRQLAAQEPTRVRLIDASGSIEETHARVIEIVLPFLEENAAGEKAARSV</sequence>
<dbReference type="GO" id="GO:0006235">
    <property type="term" value="P:dTTP biosynthetic process"/>
    <property type="evidence" value="ECO:0007669"/>
    <property type="project" value="UniProtKB-UniRule"/>
</dbReference>
<dbReference type="InterPro" id="IPR039430">
    <property type="entry name" value="Thymidylate_kin-like_dom"/>
</dbReference>
<dbReference type="InterPro" id="IPR027417">
    <property type="entry name" value="P-loop_NTPase"/>
</dbReference>
<reference evidence="14 15" key="1">
    <citation type="submission" date="2013-12" db="EMBL/GenBank/DDBJ databases">
        <authorList>
            <person name="Stott M."/>
        </authorList>
    </citation>
    <scope>NUCLEOTIDE SEQUENCE [LARGE SCALE GENOMIC DNA]</scope>
    <source>
        <strain evidence="14 15">K22</strain>
    </source>
</reference>
<evidence type="ECO:0000256" key="6">
    <source>
        <dbReference type="ARBA" id="ARBA00022741"/>
    </source>
</evidence>
<protein>
    <recommendedName>
        <fullName evidence="3 12">Thymidylate kinase</fullName>
        <ecNumber evidence="2 12">2.7.4.9</ecNumber>
    </recommendedName>
    <alternativeName>
        <fullName evidence="9 12">dTMP kinase</fullName>
    </alternativeName>
</protein>
<keyword evidence="15" id="KW-1185">Reference proteome</keyword>
<dbReference type="NCBIfam" id="TIGR00041">
    <property type="entry name" value="DTMP_kinase"/>
    <property type="match status" value="1"/>
</dbReference>
<dbReference type="InterPro" id="IPR018094">
    <property type="entry name" value="Thymidylate_kinase"/>
</dbReference>
<evidence type="ECO:0000256" key="9">
    <source>
        <dbReference type="ARBA" id="ARBA00029962"/>
    </source>
</evidence>
<gene>
    <name evidence="12" type="primary">tmk</name>
    <name evidence="14" type="ORF">PYK22_01538</name>
</gene>